<accession>A0A8S0QKP2</accession>
<organism evidence="2 3">
    <name type="scientific">Olea europaea subsp. europaea</name>
    <dbReference type="NCBI Taxonomy" id="158383"/>
    <lineage>
        <taxon>Eukaryota</taxon>
        <taxon>Viridiplantae</taxon>
        <taxon>Streptophyta</taxon>
        <taxon>Embryophyta</taxon>
        <taxon>Tracheophyta</taxon>
        <taxon>Spermatophyta</taxon>
        <taxon>Magnoliopsida</taxon>
        <taxon>eudicotyledons</taxon>
        <taxon>Gunneridae</taxon>
        <taxon>Pentapetalae</taxon>
        <taxon>asterids</taxon>
        <taxon>lamiids</taxon>
        <taxon>Lamiales</taxon>
        <taxon>Oleaceae</taxon>
        <taxon>Oleeae</taxon>
        <taxon>Olea</taxon>
    </lineage>
</organism>
<evidence type="ECO:0000313" key="3">
    <source>
        <dbReference type="Proteomes" id="UP000594638"/>
    </source>
</evidence>
<dbReference type="AlphaFoldDB" id="A0A8S0QKP2"/>
<dbReference type="Proteomes" id="UP000594638">
    <property type="component" value="Unassembled WGS sequence"/>
</dbReference>
<feature type="region of interest" description="Disordered" evidence="1">
    <location>
        <begin position="387"/>
        <end position="410"/>
    </location>
</feature>
<sequence length="566" mass="60510">MEPHLAAFRPPWPPDPTTNRTTSLPSITYTQPPTINSPESDENRARNSDLPQSFSTRNHYSGDTHAGTTLPVDSSLLDDHNHGRRLPYGASIRSKLHLKVPPALPTESLPSFQFFGTSSGTHGRGPLPVGSPSPDDHNHGRHSPFGAPNRPELHLKVPPTLPAELLPPFQFLGATSGTHSGGPPNIYSSHHGQHPHHVGLYQFYPNLANRTDPISQGQKSDSLLIDPTNVFDSAIKRGVNEIQAPNTLGNVPIAEITSLICRILESNGVLHTSSAANQISSISEHYLRKLTPPMNSAGLKTLEGTINSIENITLDFVPKCTQTEAVGTVVSGKRAKGTHIEPNPSNVFGPPLIPGTVPLAPNHGKTPRINTLPPSTSQTTRTINARVPPARKQPPPPCTTPRATATSTTAHYGPKSYATVVGNVPVVSQAERSQKKSFAQILQASQESTDHKLISRDPFIHHEQKRQQASTSGAHVYQADPLTVAQSIASIAATALVNPPIVQSVAPDTIAPSSAITPALAPSQPVIHVDSDYTDPLARRTHDSEAIDTVVRQLPGPTPGRTGNPL</sequence>
<protein>
    <submittedName>
        <fullName evidence="2">Uncharacterized protein</fullName>
    </submittedName>
</protein>
<evidence type="ECO:0000313" key="2">
    <source>
        <dbReference type="EMBL" id="CAA2966824.1"/>
    </source>
</evidence>
<comment type="caution">
    <text evidence="2">The sequence shown here is derived from an EMBL/GenBank/DDBJ whole genome shotgun (WGS) entry which is preliminary data.</text>
</comment>
<keyword evidence="3" id="KW-1185">Reference proteome</keyword>
<feature type="region of interest" description="Disordered" evidence="1">
    <location>
        <begin position="1"/>
        <end position="78"/>
    </location>
</feature>
<feature type="compositionally biased region" description="Polar residues" evidence="1">
    <location>
        <begin position="111"/>
        <end position="121"/>
    </location>
</feature>
<dbReference type="Gramene" id="OE9A091771T1">
    <property type="protein sequence ID" value="OE9A091771C1"/>
    <property type="gene ID" value="OE9A091771"/>
</dbReference>
<feature type="compositionally biased region" description="Low complexity" evidence="1">
    <location>
        <begin position="400"/>
        <end position="410"/>
    </location>
</feature>
<gene>
    <name evidence="2" type="ORF">OLEA9_A091771</name>
</gene>
<feature type="compositionally biased region" description="Polar residues" evidence="1">
    <location>
        <begin position="49"/>
        <end position="61"/>
    </location>
</feature>
<reference evidence="2 3" key="1">
    <citation type="submission" date="2019-12" db="EMBL/GenBank/DDBJ databases">
        <authorList>
            <person name="Alioto T."/>
            <person name="Alioto T."/>
            <person name="Gomez Garrido J."/>
        </authorList>
    </citation>
    <scope>NUCLEOTIDE SEQUENCE [LARGE SCALE GENOMIC DNA]</scope>
</reference>
<feature type="compositionally biased region" description="Polar residues" evidence="1">
    <location>
        <begin position="17"/>
        <end position="38"/>
    </location>
</feature>
<name>A0A8S0QKP2_OLEEU</name>
<evidence type="ECO:0000256" key="1">
    <source>
        <dbReference type="SAM" id="MobiDB-lite"/>
    </source>
</evidence>
<feature type="region of interest" description="Disordered" evidence="1">
    <location>
        <begin position="111"/>
        <end position="151"/>
    </location>
</feature>
<proteinExistence type="predicted"/>
<dbReference type="EMBL" id="CACTIH010001869">
    <property type="protein sequence ID" value="CAA2966824.1"/>
    <property type="molecule type" value="Genomic_DNA"/>
</dbReference>